<dbReference type="HOGENOM" id="CLU_3207047_0_0_6"/>
<comment type="caution">
    <text evidence="1">The sequence shown here is derived from an EMBL/GenBank/DDBJ whole genome shotgun (WGS) entry which is preliminary data.</text>
</comment>
<protein>
    <submittedName>
        <fullName evidence="1">Uncharacterized protein</fullName>
    </submittedName>
</protein>
<evidence type="ECO:0000313" key="2">
    <source>
        <dbReference type="Proteomes" id="UP000028480"/>
    </source>
</evidence>
<proteinExistence type="predicted"/>
<accession>A0A077QA39</accession>
<reference evidence="1" key="1">
    <citation type="submission" date="2013-07" db="EMBL/GenBank/DDBJ databases">
        <title>Sub-species coevolution in mutualistic symbiosis.</title>
        <authorList>
            <person name="Murfin K."/>
            <person name="Klassen J."/>
            <person name="Lee M."/>
            <person name="Forst S."/>
            <person name="Stock P."/>
            <person name="Goodrich-Blair H."/>
        </authorList>
    </citation>
    <scope>NUCLEOTIDE SEQUENCE [LARGE SCALE GENOMIC DNA]</scope>
    <source>
        <strain evidence="1">Intermedium</strain>
    </source>
</reference>
<dbReference type="EMBL" id="CBTB010000155">
    <property type="protein sequence ID" value="CDH33107.1"/>
    <property type="molecule type" value="Genomic_DNA"/>
</dbReference>
<evidence type="ECO:0000313" key="1">
    <source>
        <dbReference type="EMBL" id="CDH33107.1"/>
    </source>
</evidence>
<dbReference type="RefSeq" id="WP_155362205.1">
    <property type="nucleotide sequence ID" value="NZ_CAWLWA010000169.1"/>
</dbReference>
<dbReference type="Proteomes" id="UP000028480">
    <property type="component" value="Unassembled WGS sequence"/>
</dbReference>
<sequence length="45" mass="4716">MLQTSTRSQHGCRASGGYAAVYRGTLLVASSAQMEKAGLALCLKK</sequence>
<gene>
    <name evidence="1" type="ORF">XBI1_2380006</name>
</gene>
<organism evidence="1 2">
    <name type="scientific">Xenorhabdus bovienii str. Intermedium</name>
    <dbReference type="NCBI Taxonomy" id="1379677"/>
    <lineage>
        <taxon>Bacteria</taxon>
        <taxon>Pseudomonadati</taxon>
        <taxon>Pseudomonadota</taxon>
        <taxon>Gammaproteobacteria</taxon>
        <taxon>Enterobacterales</taxon>
        <taxon>Morganellaceae</taxon>
        <taxon>Xenorhabdus</taxon>
    </lineage>
</organism>
<dbReference type="AlphaFoldDB" id="A0A077QA39"/>
<name>A0A077QA39_XENBV</name>